<organism evidence="1 2">
    <name type="scientific">Escherichia coli O157 typing phage 10</name>
    <dbReference type="NCBI Taxonomy" id="1508672"/>
    <lineage>
        <taxon>Viruses</taxon>
        <taxon>Duplodnaviria</taxon>
        <taxon>Heunggongvirae</taxon>
        <taxon>Uroviricota</taxon>
        <taxon>Caudoviricetes</taxon>
        <taxon>Uetakevirus</taxon>
        <taxon>Uetakevirus phiV10</taxon>
    </lineage>
</organism>
<sequence length="50" mass="5945">MQWKIINGWYCVTACGFMSWKFRTLQEGIKWAFVSKEARDVANDNEIWEG</sequence>
<proteinExistence type="predicted"/>
<gene>
    <name evidence="1" type="ORF">ECTP10_01616</name>
</gene>
<dbReference type="Proteomes" id="UP000033806">
    <property type="component" value="Segment"/>
</dbReference>
<dbReference type="EMBL" id="KP869108">
    <property type="protein sequence ID" value="AKE46445.1"/>
    <property type="molecule type" value="Genomic_DNA"/>
</dbReference>
<evidence type="ECO:0000313" key="2">
    <source>
        <dbReference type="Proteomes" id="UP000033806"/>
    </source>
</evidence>
<protein>
    <submittedName>
        <fullName evidence="1">Uncharacterized protein</fullName>
    </submittedName>
</protein>
<reference evidence="1 2" key="1">
    <citation type="journal article" date="2015" name="BMC Genomics">
        <title>Analysis of whole genome sequencing for the Escherichia coli O157:H7 typing phages.</title>
        <authorList>
            <person name="Cowley L.A."/>
            <person name="Beckett S.J."/>
            <person name="Chase-Topping M."/>
            <person name="Perry N."/>
            <person name="Dallman T.J."/>
            <person name="Gally D.L."/>
            <person name="Jenkins C."/>
        </authorList>
    </citation>
    <scope>NUCLEOTIDE SEQUENCE [LARGE SCALE GENOMIC DNA]</scope>
</reference>
<name>A0A0F6TK31_9CAUD</name>
<evidence type="ECO:0000313" key="1">
    <source>
        <dbReference type="EMBL" id="AKE46445.1"/>
    </source>
</evidence>
<accession>A0A0F6TK31</accession>